<reference evidence="2" key="1">
    <citation type="submission" date="2020-02" db="EMBL/GenBank/DDBJ databases">
        <authorList>
            <person name="Meier V. D."/>
        </authorList>
    </citation>
    <scope>NUCLEOTIDE SEQUENCE</scope>
    <source>
        <strain evidence="2">AVDCRST_MAG05</strain>
    </source>
</reference>
<accession>A0A6J4SLG8</accession>
<feature type="region of interest" description="Disordered" evidence="1">
    <location>
        <begin position="1"/>
        <end position="55"/>
    </location>
</feature>
<proteinExistence type="predicted"/>
<feature type="non-terminal residue" evidence="2">
    <location>
        <position position="55"/>
    </location>
</feature>
<sequence>DGSLKNGAEKGLGPDAQDPTPAHPPHPPASTLASRTLRPTTNYRGGPGRRPPVRL</sequence>
<dbReference type="AlphaFoldDB" id="A0A6J4SLG8"/>
<protein>
    <submittedName>
        <fullName evidence="2">Uncharacterized protein</fullName>
    </submittedName>
</protein>
<dbReference type="EMBL" id="CADCVM010000279">
    <property type="protein sequence ID" value="CAA9502753.1"/>
    <property type="molecule type" value="Genomic_DNA"/>
</dbReference>
<evidence type="ECO:0000256" key="1">
    <source>
        <dbReference type="SAM" id="MobiDB-lite"/>
    </source>
</evidence>
<evidence type="ECO:0000313" key="2">
    <source>
        <dbReference type="EMBL" id="CAA9502753.1"/>
    </source>
</evidence>
<name>A0A6J4SLG8_9ACTN</name>
<gene>
    <name evidence="2" type="ORF">AVDCRST_MAG05-2545</name>
</gene>
<organism evidence="2">
    <name type="scientific">uncultured Rubrobacteraceae bacterium</name>
    <dbReference type="NCBI Taxonomy" id="349277"/>
    <lineage>
        <taxon>Bacteria</taxon>
        <taxon>Bacillati</taxon>
        <taxon>Actinomycetota</taxon>
        <taxon>Rubrobacteria</taxon>
        <taxon>Rubrobacterales</taxon>
        <taxon>Rubrobacteraceae</taxon>
        <taxon>environmental samples</taxon>
    </lineage>
</organism>
<feature type="non-terminal residue" evidence="2">
    <location>
        <position position="1"/>
    </location>
</feature>